<evidence type="ECO:0000313" key="3">
    <source>
        <dbReference type="Proteomes" id="UP000287651"/>
    </source>
</evidence>
<dbReference type="AlphaFoldDB" id="A0A426YU30"/>
<feature type="region of interest" description="Disordered" evidence="1">
    <location>
        <begin position="97"/>
        <end position="116"/>
    </location>
</feature>
<name>A0A426YU30_ENSVE</name>
<dbReference type="Proteomes" id="UP000287651">
    <property type="component" value="Unassembled WGS sequence"/>
</dbReference>
<reference evidence="2 3" key="1">
    <citation type="journal article" date="2014" name="Agronomy (Basel)">
        <title>A Draft Genome Sequence for Ensete ventricosum, the Drought-Tolerant Tree Against Hunger.</title>
        <authorList>
            <person name="Harrison J."/>
            <person name="Moore K.A."/>
            <person name="Paszkiewicz K."/>
            <person name="Jones T."/>
            <person name="Grant M."/>
            <person name="Ambacheew D."/>
            <person name="Muzemil S."/>
            <person name="Studholme D.J."/>
        </authorList>
    </citation>
    <scope>NUCLEOTIDE SEQUENCE [LARGE SCALE GENOMIC DNA]</scope>
</reference>
<accession>A0A426YU30</accession>
<sequence length="140" mass="15922">MGHREAVVFVRGNKRRPRRGEQQGPPLLRLLEDRSRRLCGAAPSSSAARHQTGTRKMTPKTKQKPHKPPISRLTHPDRPTIQNPSGMWDIRIEVDEEEGRGRAPGRGWGVGGQKGAEKKRREIIVFQVEKDMARHPLLLY</sequence>
<comment type="caution">
    <text evidence="2">The sequence shown here is derived from an EMBL/GenBank/DDBJ whole genome shotgun (WGS) entry which is preliminary data.</text>
</comment>
<proteinExistence type="predicted"/>
<protein>
    <submittedName>
        <fullName evidence="2">Uncharacterized protein</fullName>
    </submittedName>
</protein>
<feature type="compositionally biased region" description="Basic residues" evidence="1">
    <location>
        <begin position="57"/>
        <end position="69"/>
    </location>
</feature>
<feature type="compositionally biased region" description="Polar residues" evidence="1">
    <location>
        <begin position="43"/>
        <end position="55"/>
    </location>
</feature>
<evidence type="ECO:0000313" key="2">
    <source>
        <dbReference type="EMBL" id="RRT55237.1"/>
    </source>
</evidence>
<evidence type="ECO:0000256" key="1">
    <source>
        <dbReference type="SAM" id="MobiDB-lite"/>
    </source>
</evidence>
<organism evidence="2 3">
    <name type="scientific">Ensete ventricosum</name>
    <name type="common">Abyssinian banana</name>
    <name type="synonym">Musa ensete</name>
    <dbReference type="NCBI Taxonomy" id="4639"/>
    <lineage>
        <taxon>Eukaryota</taxon>
        <taxon>Viridiplantae</taxon>
        <taxon>Streptophyta</taxon>
        <taxon>Embryophyta</taxon>
        <taxon>Tracheophyta</taxon>
        <taxon>Spermatophyta</taxon>
        <taxon>Magnoliopsida</taxon>
        <taxon>Liliopsida</taxon>
        <taxon>Zingiberales</taxon>
        <taxon>Musaceae</taxon>
        <taxon>Ensete</taxon>
    </lineage>
</organism>
<gene>
    <name evidence="2" type="ORF">B296_00048585</name>
</gene>
<feature type="compositionally biased region" description="Gly residues" evidence="1">
    <location>
        <begin position="102"/>
        <end position="114"/>
    </location>
</feature>
<feature type="region of interest" description="Disordered" evidence="1">
    <location>
        <begin position="1"/>
        <end position="88"/>
    </location>
</feature>
<dbReference type="EMBL" id="AMZH03010181">
    <property type="protein sequence ID" value="RRT55237.1"/>
    <property type="molecule type" value="Genomic_DNA"/>
</dbReference>